<dbReference type="InterPro" id="IPR018821">
    <property type="entry name" value="DUF294_put_nucleoTrafse_sb-bd"/>
</dbReference>
<dbReference type="CDD" id="cd00038">
    <property type="entry name" value="CAP_ED"/>
    <property type="match status" value="1"/>
</dbReference>
<dbReference type="Pfam" id="PF00571">
    <property type="entry name" value="CBS"/>
    <property type="match status" value="2"/>
</dbReference>
<comment type="caution">
    <text evidence="5">The sequence shown here is derived from an EMBL/GenBank/DDBJ whole genome shotgun (WGS) entry which is preliminary data.</text>
</comment>
<dbReference type="InterPro" id="IPR005105">
    <property type="entry name" value="GlnD_Uridyltrans_N"/>
</dbReference>
<evidence type="ECO:0000256" key="1">
    <source>
        <dbReference type="ARBA" id="ARBA00023122"/>
    </source>
</evidence>
<evidence type="ECO:0000313" key="6">
    <source>
        <dbReference type="Proteomes" id="UP000659698"/>
    </source>
</evidence>
<feature type="domain" description="CBS" evidence="4">
    <location>
        <begin position="170"/>
        <end position="227"/>
    </location>
</feature>
<reference evidence="5 6" key="1">
    <citation type="journal article" date="2019" name="Int. J. Syst. Evol. Microbiol.">
        <title>Rufibacter sediminis sp. nov., isolated from freshwater lake sediment.</title>
        <authorList>
            <person name="Qu J.H."/>
            <person name="Zhang L.J."/>
            <person name="Fu Y.H."/>
            <person name="Li H.F."/>
        </authorList>
    </citation>
    <scope>NUCLEOTIDE SEQUENCE [LARGE SCALE GENOMIC DNA]</scope>
    <source>
        <strain evidence="5 6">H-1</strain>
    </source>
</reference>
<dbReference type="InterPro" id="IPR000595">
    <property type="entry name" value="cNMP-bd_dom"/>
</dbReference>
<evidence type="ECO:0000256" key="2">
    <source>
        <dbReference type="PROSITE-ProRule" id="PRU00703"/>
    </source>
</evidence>
<dbReference type="CDD" id="cd05401">
    <property type="entry name" value="NT_GlnE_GlnD_like"/>
    <property type="match status" value="1"/>
</dbReference>
<organism evidence="5 6">
    <name type="scientific">Rufibacter sediminis</name>
    <dbReference type="NCBI Taxonomy" id="2762756"/>
    <lineage>
        <taxon>Bacteria</taxon>
        <taxon>Pseudomonadati</taxon>
        <taxon>Bacteroidota</taxon>
        <taxon>Cytophagia</taxon>
        <taxon>Cytophagales</taxon>
        <taxon>Hymenobacteraceae</taxon>
        <taxon>Rufibacter</taxon>
    </lineage>
</organism>
<keyword evidence="6" id="KW-1185">Reference proteome</keyword>
<dbReference type="SUPFAM" id="SSF54631">
    <property type="entry name" value="CBS-domain pair"/>
    <property type="match status" value="1"/>
</dbReference>
<dbReference type="InterPro" id="IPR051257">
    <property type="entry name" value="Diverse_CBS-Domain"/>
</dbReference>
<feature type="domain" description="CBS" evidence="4">
    <location>
        <begin position="235"/>
        <end position="294"/>
    </location>
</feature>
<evidence type="ECO:0000259" key="3">
    <source>
        <dbReference type="PROSITE" id="PS50042"/>
    </source>
</evidence>
<dbReference type="PANTHER" id="PTHR43080:SF2">
    <property type="entry name" value="CBS DOMAIN-CONTAINING PROTEIN"/>
    <property type="match status" value="1"/>
</dbReference>
<accession>A0ABR6VXD7</accession>
<dbReference type="InterPro" id="IPR018490">
    <property type="entry name" value="cNMP-bd_dom_sf"/>
</dbReference>
<dbReference type="Proteomes" id="UP000659698">
    <property type="component" value="Unassembled WGS sequence"/>
</dbReference>
<gene>
    <name evidence="5" type="ORF">H7U12_19045</name>
</gene>
<name>A0ABR6VXD7_9BACT</name>
<dbReference type="Pfam" id="PF03445">
    <property type="entry name" value="DUF294"/>
    <property type="match status" value="1"/>
</dbReference>
<dbReference type="Gene3D" id="3.10.580.10">
    <property type="entry name" value="CBS-domain"/>
    <property type="match status" value="1"/>
</dbReference>
<proteinExistence type="predicted"/>
<dbReference type="SMART" id="SM00116">
    <property type="entry name" value="CBS"/>
    <property type="match status" value="2"/>
</dbReference>
<dbReference type="InterPro" id="IPR046342">
    <property type="entry name" value="CBS_dom_sf"/>
</dbReference>
<dbReference type="RefSeq" id="WP_186641081.1">
    <property type="nucleotide sequence ID" value="NZ_JACOAF010000044.1"/>
</dbReference>
<dbReference type="Gene3D" id="2.60.120.10">
    <property type="entry name" value="Jelly Rolls"/>
    <property type="match status" value="1"/>
</dbReference>
<dbReference type="Pfam" id="PF10335">
    <property type="entry name" value="DUF294_C"/>
    <property type="match status" value="1"/>
</dbReference>
<dbReference type="InterPro" id="IPR000644">
    <property type="entry name" value="CBS_dom"/>
</dbReference>
<dbReference type="PROSITE" id="PS50042">
    <property type="entry name" value="CNMP_BINDING_3"/>
    <property type="match status" value="1"/>
</dbReference>
<dbReference type="Pfam" id="PF00027">
    <property type="entry name" value="cNMP_binding"/>
    <property type="match status" value="1"/>
</dbReference>
<keyword evidence="1 2" id="KW-0129">CBS domain</keyword>
<evidence type="ECO:0000313" key="5">
    <source>
        <dbReference type="EMBL" id="MBC3541798.1"/>
    </source>
</evidence>
<dbReference type="SUPFAM" id="SSF51206">
    <property type="entry name" value="cAMP-binding domain-like"/>
    <property type="match status" value="1"/>
</dbReference>
<dbReference type="InterPro" id="IPR014710">
    <property type="entry name" value="RmlC-like_jellyroll"/>
</dbReference>
<dbReference type="PANTHER" id="PTHR43080">
    <property type="entry name" value="CBS DOMAIN-CONTAINING PROTEIN CBSX3, MITOCHONDRIAL"/>
    <property type="match status" value="1"/>
</dbReference>
<evidence type="ECO:0000259" key="4">
    <source>
        <dbReference type="PROSITE" id="PS51371"/>
    </source>
</evidence>
<sequence length="635" mass="73645">MNDRLQLLKSVKPFHLLSDDVLAGVVDLLQEITYSKDTVIYHQEATKLRGVDIIAKGEYESFFYDLAQNKRVLEHHQRGYCYGGISMLLNRKKSLRTVIAKKGTVVYFLHRRDFRALAKSNEGFLHHFTQEFGIRMLNEEFAHFVKRPTSFEENYIATDQLYSRRIESVEYRDLVTCTSTTPIYTAARIMADHKTSCIFVKNEVGQIAGYITDITLRDNVVAAQEDVRGQVKEIMDNPIVSIRKDAYVYEAILLMFRTKTRYLLIEENGQYVGMISRSKLLSDQAQSPFVFIQSVKLARSGHELRDKWKRVPEIVMQLLQRGAKPEIINQVITTVADTIAQKVIEEVIAICGPAPAKFVFMVLGSEGRKEQTLKTDQDNAIIYEDKANEQRELVRDYFLKFADMVSEKLDYIGFSFCTGGYMAKNPKWTHSLSHWKRNYHEWMQEIVPETAIQFSTFFDCRFIYGDGAIMQELVSFLDEELQKPMPRLFFHMANNALQYEPPLTFFKNIRTFTVGSQQVFDIKKAMTPIVDLVRVYALKNRIFKTNTGERIEALAEVGVFTEKQCQELMQSYYYLMGLRLRKQATQIMQDKSEPDNYLDLQSLTKIEQVTLKEIFKTISDFQLGIKVQFTNNLFG</sequence>
<feature type="domain" description="Cyclic nucleotide-binding" evidence="3">
    <location>
        <begin position="13"/>
        <end position="135"/>
    </location>
</feature>
<protein>
    <submittedName>
        <fullName evidence="5">CBS domain-containing protein</fullName>
    </submittedName>
</protein>
<dbReference type="EMBL" id="JACOAF010000044">
    <property type="protein sequence ID" value="MBC3541798.1"/>
    <property type="molecule type" value="Genomic_DNA"/>
</dbReference>
<dbReference type="PROSITE" id="PS51371">
    <property type="entry name" value="CBS"/>
    <property type="match status" value="2"/>
</dbReference>